<keyword evidence="3 5" id="KW-1133">Transmembrane helix</keyword>
<evidence type="ECO:0000256" key="5">
    <source>
        <dbReference type="SAM" id="Phobius"/>
    </source>
</evidence>
<evidence type="ECO:0000256" key="2">
    <source>
        <dbReference type="ARBA" id="ARBA00022692"/>
    </source>
</evidence>
<evidence type="ECO:0000256" key="4">
    <source>
        <dbReference type="ARBA" id="ARBA00023136"/>
    </source>
</evidence>
<dbReference type="STRING" id="1408157.A0A1J7J711"/>
<dbReference type="EMBL" id="KV875093">
    <property type="protein sequence ID" value="OIW35155.1"/>
    <property type="molecule type" value="Genomic_DNA"/>
</dbReference>
<organism evidence="6 7">
    <name type="scientific">Coniochaeta ligniaria NRRL 30616</name>
    <dbReference type="NCBI Taxonomy" id="1408157"/>
    <lineage>
        <taxon>Eukaryota</taxon>
        <taxon>Fungi</taxon>
        <taxon>Dikarya</taxon>
        <taxon>Ascomycota</taxon>
        <taxon>Pezizomycotina</taxon>
        <taxon>Sordariomycetes</taxon>
        <taxon>Sordariomycetidae</taxon>
        <taxon>Coniochaetales</taxon>
        <taxon>Coniochaetaceae</taxon>
        <taxon>Coniochaeta</taxon>
    </lineage>
</organism>
<dbReference type="InterPro" id="IPR026770">
    <property type="entry name" value="RNase_K"/>
</dbReference>
<feature type="transmembrane region" description="Helical" evidence="5">
    <location>
        <begin position="12"/>
        <end position="31"/>
    </location>
</feature>
<keyword evidence="2 5" id="KW-0812">Transmembrane</keyword>
<evidence type="ECO:0000256" key="1">
    <source>
        <dbReference type="ARBA" id="ARBA00004141"/>
    </source>
</evidence>
<gene>
    <name evidence="6" type="ORF">CONLIGDRAFT_676093</name>
</gene>
<reference evidence="6 7" key="1">
    <citation type="submission" date="2016-10" db="EMBL/GenBank/DDBJ databases">
        <title>Draft genome sequence of Coniochaeta ligniaria NRRL30616, a lignocellulolytic fungus for bioabatement of inhibitors in plant biomass hydrolysates.</title>
        <authorList>
            <consortium name="DOE Joint Genome Institute"/>
            <person name="Jimenez D.J."/>
            <person name="Hector R.E."/>
            <person name="Riley R."/>
            <person name="Sun H."/>
            <person name="Grigoriev I.V."/>
            <person name="Van Elsas J.D."/>
            <person name="Nichols N.N."/>
        </authorList>
    </citation>
    <scope>NUCLEOTIDE SEQUENCE [LARGE SCALE GENOMIC DNA]</scope>
    <source>
        <strain evidence="6 7">NRRL 30616</strain>
    </source>
</reference>
<sequence length="87" mass="9238">MKPVVGAMQAWSCTVISAFAIIILGILGLLFNAEHPEMVGGEEDPANGHQVAVTVFIAVLIYAGFLVFCGIQGVLHMRESRRGAIAL</sequence>
<feature type="transmembrane region" description="Helical" evidence="5">
    <location>
        <begin position="51"/>
        <end position="75"/>
    </location>
</feature>
<dbReference type="PANTHER" id="PTHR31733">
    <property type="entry name" value="RIBONUCLEASE KAPPA"/>
    <property type="match status" value="1"/>
</dbReference>
<dbReference type="GO" id="GO:0004521">
    <property type="term" value="F:RNA endonuclease activity"/>
    <property type="evidence" value="ECO:0007669"/>
    <property type="project" value="InterPro"/>
</dbReference>
<keyword evidence="4 5" id="KW-0472">Membrane</keyword>
<dbReference type="InterPro" id="IPR056552">
    <property type="entry name" value="Ribonucl_Kappa"/>
</dbReference>
<evidence type="ECO:0000313" key="6">
    <source>
        <dbReference type="EMBL" id="OIW35155.1"/>
    </source>
</evidence>
<evidence type="ECO:0000256" key="3">
    <source>
        <dbReference type="ARBA" id="ARBA00022989"/>
    </source>
</evidence>
<dbReference type="FunCoup" id="A0A1J7J711">
    <property type="interactions" value="12"/>
</dbReference>
<protein>
    <submittedName>
        <fullName evidence="6">Uncharacterized protein</fullName>
    </submittedName>
</protein>
<comment type="subcellular location">
    <subcellularLocation>
        <location evidence="1">Membrane</location>
        <topology evidence="1">Multi-pass membrane protein</topology>
    </subcellularLocation>
</comment>
<dbReference type="GO" id="GO:0016020">
    <property type="term" value="C:membrane"/>
    <property type="evidence" value="ECO:0007669"/>
    <property type="project" value="UniProtKB-SubCell"/>
</dbReference>
<keyword evidence="7" id="KW-1185">Reference proteome</keyword>
<dbReference type="Proteomes" id="UP000182658">
    <property type="component" value="Unassembled WGS sequence"/>
</dbReference>
<accession>A0A1J7J711</accession>
<dbReference type="OrthoDB" id="67317at2759"/>
<dbReference type="InParanoid" id="A0A1J7J711"/>
<dbReference type="AlphaFoldDB" id="A0A1J7J711"/>
<dbReference type="Pfam" id="PF23489">
    <property type="entry name" value="V-ATPase_su_f"/>
    <property type="match status" value="1"/>
</dbReference>
<name>A0A1J7J711_9PEZI</name>
<proteinExistence type="predicted"/>
<evidence type="ECO:0000313" key="7">
    <source>
        <dbReference type="Proteomes" id="UP000182658"/>
    </source>
</evidence>